<organism evidence="1">
    <name type="scientific">marine sediment metagenome</name>
    <dbReference type="NCBI Taxonomy" id="412755"/>
    <lineage>
        <taxon>unclassified sequences</taxon>
        <taxon>metagenomes</taxon>
        <taxon>ecological metagenomes</taxon>
    </lineage>
</organism>
<protein>
    <submittedName>
        <fullName evidence="1">Uncharacterized protein</fullName>
    </submittedName>
</protein>
<proteinExistence type="predicted"/>
<dbReference type="AlphaFoldDB" id="X1ILF3"/>
<feature type="non-terminal residue" evidence="1">
    <location>
        <position position="63"/>
    </location>
</feature>
<comment type="caution">
    <text evidence="1">The sequence shown here is derived from an EMBL/GenBank/DDBJ whole genome shotgun (WGS) entry which is preliminary data.</text>
</comment>
<evidence type="ECO:0000313" key="1">
    <source>
        <dbReference type="EMBL" id="GAH70070.1"/>
    </source>
</evidence>
<reference evidence="1" key="1">
    <citation type="journal article" date="2014" name="Front. Microbiol.">
        <title>High frequency of phylogenetically diverse reductive dehalogenase-homologous genes in deep subseafloor sedimentary metagenomes.</title>
        <authorList>
            <person name="Kawai M."/>
            <person name="Futagami T."/>
            <person name="Toyoda A."/>
            <person name="Takaki Y."/>
            <person name="Nishi S."/>
            <person name="Hori S."/>
            <person name="Arai W."/>
            <person name="Tsubouchi T."/>
            <person name="Morono Y."/>
            <person name="Uchiyama I."/>
            <person name="Ito T."/>
            <person name="Fujiyama A."/>
            <person name="Inagaki F."/>
            <person name="Takami H."/>
        </authorList>
    </citation>
    <scope>NUCLEOTIDE SEQUENCE</scope>
    <source>
        <strain evidence="1">Expedition CK06-06</strain>
    </source>
</reference>
<dbReference type="EMBL" id="BARU01032352">
    <property type="protein sequence ID" value="GAH70070.1"/>
    <property type="molecule type" value="Genomic_DNA"/>
</dbReference>
<gene>
    <name evidence="1" type="ORF">S03H2_51035</name>
</gene>
<sequence length="63" mass="7121">MGVGFYPGHQAWAFAERDAKGNITGIALRGTNSKKFMVHGSKHGLFYGVNNERSEYKYNPNNW</sequence>
<name>X1ILF3_9ZZZZ</name>
<accession>X1ILF3</accession>